<protein>
    <submittedName>
        <fullName evidence="1">Uncharacterized protein</fullName>
    </submittedName>
</protein>
<dbReference type="EMBL" id="JBHLZU010000003">
    <property type="protein sequence ID" value="MFB9903161.1"/>
    <property type="molecule type" value="Genomic_DNA"/>
</dbReference>
<dbReference type="Proteomes" id="UP001589693">
    <property type="component" value="Unassembled WGS sequence"/>
</dbReference>
<dbReference type="RefSeq" id="WP_377850295.1">
    <property type="nucleotide sequence ID" value="NZ_JBHLZU010000003.1"/>
</dbReference>
<keyword evidence="2" id="KW-1185">Reference proteome</keyword>
<name>A0ABV5ZQJ3_9PSEU</name>
<gene>
    <name evidence="1" type="ORF">ACFFQA_04345</name>
</gene>
<organism evidence="1 2">
    <name type="scientific">Allokutzneria oryzae</name>
    <dbReference type="NCBI Taxonomy" id="1378989"/>
    <lineage>
        <taxon>Bacteria</taxon>
        <taxon>Bacillati</taxon>
        <taxon>Actinomycetota</taxon>
        <taxon>Actinomycetes</taxon>
        <taxon>Pseudonocardiales</taxon>
        <taxon>Pseudonocardiaceae</taxon>
        <taxon>Allokutzneria</taxon>
    </lineage>
</organism>
<accession>A0ABV5ZQJ3</accession>
<reference evidence="1 2" key="1">
    <citation type="submission" date="2024-09" db="EMBL/GenBank/DDBJ databases">
        <authorList>
            <person name="Sun Q."/>
            <person name="Mori K."/>
        </authorList>
    </citation>
    <scope>NUCLEOTIDE SEQUENCE [LARGE SCALE GENOMIC DNA]</scope>
    <source>
        <strain evidence="1 2">TBRC 7907</strain>
    </source>
</reference>
<sequence>MEAVYTGYLRAQTRLALQVVPPEVDVLMGVPAYREGSMHTDAETVAAAVKGIRLGVTSAPGRRVGAAVYVDFAATPRDWEQYMACWVGA</sequence>
<evidence type="ECO:0000313" key="1">
    <source>
        <dbReference type="EMBL" id="MFB9903161.1"/>
    </source>
</evidence>
<evidence type="ECO:0000313" key="2">
    <source>
        <dbReference type="Proteomes" id="UP001589693"/>
    </source>
</evidence>
<comment type="caution">
    <text evidence="1">The sequence shown here is derived from an EMBL/GenBank/DDBJ whole genome shotgun (WGS) entry which is preliminary data.</text>
</comment>
<proteinExistence type="predicted"/>